<dbReference type="EMBL" id="CP016268">
    <property type="protein sequence ID" value="ANO50998.1"/>
    <property type="molecule type" value="Genomic_DNA"/>
</dbReference>
<feature type="domain" description="EAL" evidence="4">
    <location>
        <begin position="906"/>
        <end position="1164"/>
    </location>
</feature>
<feature type="domain" description="PAC" evidence="3">
    <location>
        <begin position="678"/>
        <end position="731"/>
    </location>
</feature>
<dbReference type="CDD" id="cd01949">
    <property type="entry name" value="GGDEF"/>
    <property type="match status" value="1"/>
</dbReference>
<feature type="domain" description="PAS" evidence="2">
    <location>
        <begin position="601"/>
        <end position="674"/>
    </location>
</feature>
<reference evidence="6 7" key="1">
    <citation type="submission" date="2016-06" db="EMBL/GenBank/DDBJ databases">
        <title>Complete genome sequence of a deep-branching marine Gamma Proteobacterium Woeseia oceani type strain XK5.</title>
        <authorList>
            <person name="Mu D."/>
            <person name="Du Z."/>
        </authorList>
    </citation>
    <scope>NUCLEOTIDE SEQUENCE [LARGE SCALE GENOMIC DNA]</scope>
    <source>
        <strain evidence="6 7">XK5</strain>
    </source>
</reference>
<feature type="domain" description="GGDEF" evidence="5">
    <location>
        <begin position="764"/>
        <end position="897"/>
    </location>
</feature>
<evidence type="ECO:0000259" key="2">
    <source>
        <dbReference type="PROSITE" id="PS50112"/>
    </source>
</evidence>
<evidence type="ECO:0000313" key="6">
    <source>
        <dbReference type="EMBL" id="ANO50998.1"/>
    </source>
</evidence>
<proteinExistence type="predicted"/>
<dbReference type="InterPro" id="IPR052155">
    <property type="entry name" value="Biofilm_reg_signaling"/>
</dbReference>
<dbReference type="PROSITE" id="PS50887">
    <property type="entry name" value="GGDEF"/>
    <property type="match status" value="1"/>
</dbReference>
<dbReference type="Pfam" id="PF00990">
    <property type="entry name" value="GGDEF"/>
    <property type="match status" value="1"/>
</dbReference>
<comment type="cofactor">
    <cofactor evidence="1">
        <name>Mg(2+)</name>
        <dbReference type="ChEBI" id="CHEBI:18420"/>
    </cofactor>
</comment>
<dbReference type="OrthoDB" id="8553030at2"/>
<dbReference type="Pfam" id="PF13426">
    <property type="entry name" value="PAS_9"/>
    <property type="match status" value="2"/>
</dbReference>
<dbReference type="Gene3D" id="3.30.450.20">
    <property type="entry name" value="PAS domain"/>
    <property type="match status" value="4"/>
</dbReference>
<dbReference type="NCBIfam" id="TIGR00254">
    <property type="entry name" value="GGDEF"/>
    <property type="match status" value="1"/>
</dbReference>
<dbReference type="CDD" id="cd00130">
    <property type="entry name" value="PAS"/>
    <property type="match status" value="2"/>
</dbReference>
<dbReference type="SUPFAM" id="SSF141868">
    <property type="entry name" value="EAL domain-like"/>
    <property type="match status" value="1"/>
</dbReference>
<dbReference type="PROSITE" id="PS50883">
    <property type="entry name" value="EAL"/>
    <property type="match status" value="1"/>
</dbReference>
<dbReference type="GO" id="GO:0003824">
    <property type="term" value="F:catalytic activity"/>
    <property type="evidence" value="ECO:0007669"/>
    <property type="project" value="UniProtKB-ARBA"/>
</dbReference>
<feature type="domain" description="PAC" evidence="3">
    <location>
        <begin position="548"/>
        <end position="600"/>
    </location>
</feature>
<accession>A0A193LEV3</accession>
<dbReference type="SMART" id="SM00065">
    <property type="entry name" value="GAF"/>
    <property type="match status" value="1"/>
</dbReference>
<dbReference type="SMART" id="SM00091">
    <property type="entry name" value="PAS"/>
    <property type="match status" value="4"/>
</dbReference>
<keyword evidence="7" id="KW-1185">Reference proteome</keyword>
<organism evidence="6 7">
    <name type="scientific">Woeseia oceani</name>
    <dbReference type="NCBI Taxonomy" id="1548547"/>
    <lineage>
        <taxon>Bacteria</taxon>
        <taxon>Pseudomonadati</taxon>
        <taxon>Pseudomonadota</taxon>
        <taxon>Gammaproteobacteria</taxon>
        <taxon>Woeseiales</taxon>
        <taxon>Woeseiaceae</taxon>
        <taxon>Woeseia</taxon>
    </lineage>
</organism>
<dbReference type="Pfam" id="PF13185">
    <property type="entry name" value="GAF_2"/>
    <property type="match status" value="1"/>
</dbReference>
<dbReference type="SMART" id="SM00267">
    <property type="entry name" value="GGDEF"/>
    <property type="match status" value="1"/>
</dbReference>
<dbReference type="CDD" id="cd01948">
    <property type="entry name" value="EAL"/>
    <property type="match status" value="1"/>
</dbReference>
<dbReference type="Proteomes" id="UP000092695">
    <property type="component" value="Chromosome"/>
</dbReference>
<dbReference type="Pfam" id="PF08448">
    <property type="entry name" value="PAS_4"/>
    <property type="match status" value="2"/>
</dbReference>
<dbReference type="RefSeq" id="WP_068614744.1">
    <property type="nucleotide sequence ID" value="NZ_CP016268.1"/>
</dbReference>
<dbReference type="InterPro" id="IPR001633">
    <property type="entry name" value="EAL_dom"/>
</dbReference>
<dbReference type="FunFam" id="3.30.70.270:FF:000001">
    <property type="entry name" value="Diguanylate cyclase domain protein"/>
    <property type="match status" value="1"/>
</dbReference>
<dbReference type="Gene3D" id="3.30.450.40">
    <property type="match status" value="1"/>
</dbReference>
<dbReference type="InterPro" id="IPR000700">
    <property type="entry name" value="PAS-assoc_C"/>
</dbReference>
<dbReference type="InterPro" id="IPR000160">
    <property type="entry name" value="GGDEF_dom"/>
</dbReference>
<dbReference type="InterPro" id="IPR003018">
    <property type="entry name" value="GAF"/>
</dbReference>
<dbReference type="InterPro" id="IPR029016">
    <property type="entry name" value="GAF-like_dom_sf"/>
</dbReference>
<dbReference type="InterPro" id="IPR035965">
    <property type="entry name" value="PAS-like_dom_sf"/>
</dbReference>
<evidence type="ECO:0008006" key="8">
    <source>
        <dbReference type="Google" id="ProtNLM"/>
    </source>
</evidence>
<dbReference type="InterPro" id="IPR029787">
    <property type="entry name" value="Nucleotide_cyclase"/>
</dbReference>
<dbReference type="AlphaFoldDB" id="A0A193LEV3"/>
<dbReference type="SUPFAM" id="SSF55785">
    <property type="entry name" value="PYP-like sensor domain (PAS domain)"/>
    <property type="match status" value="4"/>
</dbReference>
<dbReference type="PANTHER" id="PTHR44757">
    <property type="entry name" value="DIGUANYLATE CYCLASE DGCP"/>
    <property type="match status" value="1"/>
</dbReference>
<gene>
    <name evidence="6" type="ORF">BA177_07045</name>
</gene>
<dbReference type="InterPro" id="IPR035919">
    <property type="entry name" value="EAL_sf"/>
</dbReference>
<dbReference type="NCBIfam" id="TIGR00229">
    <property type="entry name" value="sensory_box"/>
    <property type="match status" value="4"/>
</dbReference>
<dbReference type="STRING" id="1548547.BA177_07045"/>
<name>A0A193LEV3_9GAMM</name>
<dbReference type="InterPro" id="IPR000014">
    <property type="entry name" value="PAS"/>
</dbReference>
<dbReference type="InterPro" id="IPR013656">
    <property type="entry name" value="PAS_4"/>
</dbReference>
<dbReference type="SMART" id="SM00052">
    <property type="entry name" value="EAL"/>
    <property type="match status" value="1"/>
</dbReference>
<dbReference type="InterPro" id="IPR001610">
    <property type="entry name" value="PAC"/>
</dbReference>
<feature type="domain" description="PAS" evidence="2">
    <location>
        <begin position="179"/>
        <end position="256"/>
    </location>
</feature>
<evidence type="ECO:0000259" key="5">
    <source>
        <dbReference type="PROSITE" id="PS50887"/>
    </source>
</evidence>
<evidence type="ECO:0000259" key="3">
    <source>
        <dbReference type="PROSITE" id="PS50113"/>
    </source>
</evidence>
<dbReference type="SUPFAM" id="SSF55781">
    <property type="entry name" value="GAF domain-like"/>
    <property type="match status" value="1"/>
</dbReference>
<dbReference type="InterPro" id="IPR043128">
    <property type="entry name" value="Rev_trsase/Diguanyl_cyclase"/>
</dbReference>
<dbReference type="SMART" id="SM00086">
    <property type="entry name" value="PAC"/>
    <property type="match status" value="4"/>
</dbReference>
<dbReference type="SUPFAM" id="SSF55073">
    <property type="entry name" value="Nucleotide cyclase"/>
    <property type="match status" value="1"/>
</dbReference>
<sequence length="1170" mass="130421">MQTESNEQRPDNNKEHSGQLDLNTLVELLNQHYDKMQTTVSRSLAQSLPASTPIEIIFDSVTDALLSVSASGIIRNCNRVCSRYFDLAKEDLIGSELGRILPFVEGKTLPCSLEPFMSDLDDTHIEFNSGEVDAVSGSGRQFVAEINASKLSGVDEDIFVISLRDVTDRRDAERILRDNEERYRALVENAPEAILVLDVDKNRFSDANDNACLLFNLSRRRLLSAGPEAISPKMQPDGTPSFGVRRGYIDRALNGEHPTFEWLHKDANGKEIPCEVRFSRLPSGDKRLVRVSITDISERKRNEELSYAQNKILEMIAASTPFDRTMRSICRCTEKISSGLRTAVMLLDSTQSTLSVEEAPSLPDAFRVQLDHTRVAENAIACGLAVHRSRETVVRNISTELAWKGLHASAEEHKIRACWSFPLYASAGHIIGTLDAYVDEPREPTTDELDKLGRMAKLAGIAIKREIDEEKLRSSESRYRGLFENVVDGVYISSREGEIITVNPALVDMLGYESAEELKGAGRTTKLYVNPIDRERVFARLEAQGFVRNFEARLRRKDGREIVVLENSRAVYNKDGVIVAHEGTITDITDRKVAETRVFEEKERAQVTLQSIGDGVITTDAAGCIDYINPVAQDLSGWDIRSARGQPIEKILTIINEHTRSTVENPVTRCLKEGRVIALAENSVLIAKQGVEIPIQDSAAPIRDRIGNIIGAVMVFHDVSRETRLFRQLSYQASHDAITGLINRREFENQLVAALESTASNGQLTHGVLYVDLDQFKVVNDTFGHTAGDELLSQVTEIIQSNIRSTDILARLGGDEFGVLLERCDEERAMDVAEAIRSAIEEHRFTWQEAFTNVRCSIGVVVVTQESPSVASVMSSADVACYTAKDMGRNQTHLYRDSDASVRHEEMKWVSRITSAVEDNRLELFYQPIITIGTQHDSAPGHYELLLRMRDENGELVQPDQFIPAAERYNMMSTLDRWVVKQSLEKLADRSSDHDVARFTLAINLSGTSLSEDRFLEFVVDELKKHKLPKGAICFEITETAAISNLSRVVHFMQALKALGCKFSLDDFGSGLSSFTYLKNLPVDYIKIDGQFIRNVVDNSVDESMVRAINQVGQAMGIETIAERVENLAVLDKLAELGVSHAQGYYIARPTSVDSFAPWSATAHAAPLMA</sequence>
<feature type="domain" description="PAS" evidence="2">
    <location>
        <begin position="475"/>
        <end position="516"/>
    </location>
</feature>
<protein>
    <recommendedName>
        <fullName evidence="8">Diguanylate cyclase</fullName>
    </recommendedName>
</protein>
<dbReference type="PROSITE" id="PS50112">
    <property type="entry name" value="PAS"/>
    <property type="match status" value="3"/>
</dbReference>
<dbReference type="Pfam" id="PF00563">
    <property type="entry name" value="EAL"/>
    <property type="match status" value="1"/>
</dbReference>
<evidence type="ECO:0000259" key="4">
    <source>
        <dbReference type="PROSITE" id="PS50883"/>
    </source>
</evidence>
<evidence type="ECO:0000313" key="7">
    <source>
        <dbReference type="Proteomes" id="UP000092695"/>
    </source>
</evidence>
<dbReference type="PANTHER" id="PTHR44757:SF4">
    <property type="entry name" value="DIGUANYLATE CYCLASE DGCE-RELATED"/>
    <property type="match status" value="1"/>
</dbReference>
<evidence type="ECO:0000256" key="1">
    <source>
        <dbReference type="ARBA" id="ARBA00001946"/>
    </source>
</evidence>
<dbReference type="Gene3D" id="3.30.70.270">
    <property type="match status" value="1"/>
</dbReference>
<dbReference type="PROSITE" id="PS50113">
    <property type="entry name" value="PAC"/>
    <property type="match status" value="2"/>
</dbReference>
<dbReference type="KEGG" id="woc:BA177_07045"/>
<dbReference type="Gene3D" id="3.20.20.450">
    <property type="entry name" value="EAL domain"/>
    <property type="match status" value="1"/>
</dbReference>